<evidence type="ECO:0000313" key="4">
    <source>
        <dbReference type="Proteomes" id="UP001497457"/>
    </source>
</evidence>
<feature type="region of interest" description="Disordered" evidence="1">
    <location>
        <begin position="301"/>
        <end position="344"/>
    </location>
</feature>
<evidence type="ECO:0000256" key="2">
    <source>
        <dbReference type="SAM" id="Phobius"/>
    </source>
</evidence>
<keyword evidence="2" id="KW-0812">Transmembrane</keyword>
<evidence type="ECO:0000313" key="3">
    <source>
        <dbReference type="EMBL" id="CAL4916996.1"/>
    </source>
</evidence>
<accession>A0ABC8WWI9</accession>
<feature type="transmembrane region" description="Helical" evidence="2">
    <location>
        <begin position="138"/>
        <end position="160"/>
    </location>
</feature>
<keyword evidence="4" id="KW-1185">Reference proteome</keyword>
<keyword evidence="2" id="KW-1133">Transmembrane helix</keyword>
<dbReference type="Proteomes" id="UP001497457">
    <property type="component" value="Chromosome 13rd"/>
</dbReference>
<reference evidence="3 4" key="2">
    <citation type="submission" date="2024-10" db="EMBL/GenBank/DDBJ databases">
        <authorList>
            <person name="Ryan C."/>
        </authorList>
    </citation>
    <scope>NUCLEOTIDE SEQUENCE [LARGE SCALE GENOMIC DNA]</scope>
</reference>
<proteinExistence type="predicted"/>
<protein>
    <submittedName>
        <fullName evidence="3">Uncharacterized protein</fullName>
    </submittedName>
</protein>
<name>A0ABC8WWI9_9POAL</name>
<dbReference type="AlphaFoldDB" id="A0ABC8WWI9"/>
<organism evidence="3 4">
    <name type="scientific">Urochloa decumbens</name>
    <dbReference type="NCBI Taxonomy" id="240449"/>
    <lineage>
        <taxon>Eukaryota</taxon>
        <taxon>Viridiplantae</taxon>
        <taxon>Streptophyta</taxon>
        <taxon>Embryophyta</taxon>
        <taxon>Tracheophyta</taxon>
        <taxon>Spermatophyta</taxon>
        <taxon>Magnoliopsida</taxon>
        <taxon>Liliopsida</taxon>
        <taxon>Poales</taxon>
        <taxon>Poaceae</taxon>
        <taxon>PACMAD clade</taxon>
        <taxon>Panicoideae</taxon>
        <taxon>Panicodae</taxon>
        <taxon>Paniceae</taxon>
        <taxon>Melinidinae</taxon>
        <taxon>Urochloa</taxon>
    </lineage>
</organism>
<reference evidence="4" key="1">
    <citation type="submission" date="2024-06" db="EMBL/GenBank/DDBJ databases">
        <authorList>
            <person name="Ryan C."/>
        </authorList>
    </citation>
    <scope>NUCLEOTIDE SEQUENCE [LARGE SCALE GENOMIC DNA]</scope>
</reference>
<dbReference type="PANTHER" id="PTHR35986:SF1">
    <property type="entry name" value="OS10G0430800 PROTEIN"/>
    <property type="match status" value="1"/>
</dbReference>
<feature type="compositionally biased region" description="Basic residues" evidence="1">
    <location>
        <begin position="324"/>
        <end position="335"/>
    </location>
</feature>
<dbReference type="PANTHER" id="PTHR35986">
    <property type="entry name" value="EXPRESSED PROTEIN"/>
    <property type="match status" value="1"/>
</dbReference>
<evidence type="ECO:0000256" key="1">
    <source>
        <dbReference type="SAM" id="MobiDB-lite"/>
    </source>
</evidence>
<feature type="compositionally biased region" description="Polar residues" evidence="1">
    <location>
        <begin position="305"/>
        <end position="317"/>
    </location>
</feature>
<dbReference type="EMBL" id="OZ075123">
    <property type="protein sequence ID" value="CAL4916996.1"/>
    <property type="molecule type" value="Genomic_DNA"/>
</dbReference>
<keyword evidence="2" id="KW-0472">Membrane</keyword>
<feature type="transmembrane region" description="Helical" evidence="2">
    <location>
        <begin position="45"/>
        <end position="68"/>
    </location>
</feature>
<gene>
    <name evidence="3" type="ORF">URODEC1_LOCUS18309</name>
</gene>
<sequence length="344" mass="39206">MAGLLQLVKDLYFGPPPGKGVIQDLEYAMRTKGGLTKEEDTRLRVINLIPTASFVLFGGLGSYAGWFFQGLGDKLRGLSPSPGFARFCAAAGGAYIIGNAMYRGTLHACPVTILESEEGRMKMELANMCGLFNQRFSLWHQVFLITCFINIVLIFTCLIINRILTKHSDDVYLVKAVKKHFFAEHLFDDMHQDQPLFRWHPRRSYTDTAYVERMKEIEAINSDDEARSVSRETDADNVSYWFTVTKSTICQKRVYTYFVNAVVHLNFQIFHCKMKLFLKFCLQRPSGDLMEDPLACVLGSPGDVESNNPSGNTSTVLKRSELRARRRSHRHHHHRHVDDKFAAL</sequence>